<gene>
    <name evidence="1" type="ORF">CFP71_17155</name>
</gene>
<comment type="caution">
    <text evidence="1">The sequence shown here is derived from an EMBL/GenBank/DDBJ whole genome shotgun (WGS) entry which is preliminary data.</text>
</comment>
<evidence type="ECO:0000313" key="1">
    <source>
        <dbReference type="EMBL" id="OXM55428.1"/>
    </source>
</evidence>
<dbReference type="AlphaFoldDB" id="A0A229S945"/>
<dbReference type="EMBL" id="NMQT01000060">
    <property type="protein sequence ID" value="OXM55428.1"/>
    <property type="molecule type" value="Genomic_DNA"/>
</dbReference>
<dbReference type="RefSeq" id="WP_093934860.1">
    <property type="nucleotide sequence ID" value="NZ_NMQT01000060.1"/>
</dbReference>
<proteinExistence type="predicted"/>
<reference evidence="1 2" key="1">
    <citation type="submission" date="2017-07" db="EMBL/GenBank/DDBJ databases">
        <title>Amycolatopsis thailandensis Genome sequencing and assembly.</title>
        <authorList>
            <person name="Kaur N."/>
            <person name="Mayilraj S."/>
        </authorList>
    </citation>
    <scope>NUCLEOTIDE SEQUENCE [LARGE SCALE GENOMIC DNA]</scope>
    <source>
        <strain evidence="1 2">JCM 16380</strain>
    </source>
</reference>
<protein>
    <recommendedName>
        <fullName evidence="3">ESX-1 secretion-associated protein</fullName>
    </recommendedName>
</protein>
<evidence type="ECO:0008006" key="3">
    <source>
        <dbReference type="Google" id="ProtNLM"/>
    </source>
</evidence>
<keyword evidence="2" id="KW-1185">Reference proteome</keyword>
<dbReference type="Proteomes" id="UP000215223">
    <property type="component" value="Unassembled WGS sequence"/>
</dbReference>
<organism evidence="1 2">
    <name type="scientific">Amycolatopsis thailandensis</name>
    <dbReference type="NCBI Taxonomy" id="589330"/>
    <lineage>
        <taxon>Bacteria</taxon>
        <taxon>Bacillati</taxon>
        <taxon>Actinomycetota</taxon>
        <taxon>Actinomycetes</taxon>
        <taxon>Pseudonocardiales</taxon>
        <taxon>Pseudonocardiaceae</taxon>
        <taxon>Amycolatopsis</taxon>
    </lineage>
</organism>
<dbReference type="OrthoDB" id="3626427at2"/>
<name>A0A229S945_9PSEU</name>
<sequence length="118" mass="13171">MSGPFDPLDSSGSGYEVYPEALRRATEDVFRAAGRVRDFANVDIEGLRLNVHDVGMLGEEAGIIEAFNGMIAELQAKSTRGFDRLIKLGDAMDKAADFYDAQDEEYYKRLRDLEKDEG</sequence>
<accession>A0A229S945</accession>
<evidence type="ECO:0000313" key="2">
    <source>
        <dbReference type="Proteomes" id="UP000215223"/>
    </source>
</evidence>